<dbReference type="PANTHER" id="PTHR23026:SF90">
    <property type="entry name" value="IODOTYROSINE DEIODINASE 1"/>
    <property type="match status" value="1"/>
</dbReference>
<reference evidence="5" key="1">
    <citation type="journal article" date="2014" name="Front. Microbiol.">
        <title>High frequency of phylogenetically diverse reductive dehalogenase-homologous genes in deep subseafloor sedimentary metagenomes.</title>
        <authorList>
            <person name="Kawai M."/>
            <person name="Futagami T."/>
            <person name="Toyoda A."/>
            <person name="Takaki Y."/>
            <person name="Nishi S."/>
            <person name="Hori S."/>
            <person name="Arai W."/>
            <person name="Tsubouchi T."/>
            <person name="Morono Y."/>
            <person name="Uchiyama I."/>
            <person name="Ito T."/>
            <person name="Fujiyama A."/>
            <person name="Inagaki F."/>
            <person name="Takami H."/>
        </authorList>
    </citation>
    <scope>NUCLEOTIDE SEQUENCE</scope>
    <source>
        <strain evidence="5">Expedition CK06-06</strain>
    </source>
</reference>
<dbReference type="AlphaFoldDB" id="X1DNL0"/>
<feature type="domain" description="Nitroreductase" evidence="4">
    <location>
        <begin position="81"/>
        <end position="142"/>
    </location>
</feature>
<accession>X1DNL0</accession>
<keyword evidence="1" id="KW-0285">Flavoprotein</keyword>
<dbReference type="InterPro" id="IPR050627">
    <property type="entry name" value="Nitroreductase/BluB"/>
</dbReference>
<dbReference type="InterPro" id="IPR000415">
    <property type="entry name" value="Nitroreductase-like"/>
</dbReference>
<proteinExistence type="predicted"/>
<evidence type="ECO:0000256" key="2">
    <source>
        <dbReference type="ARBA" id="ARBA00022643"/>
    </source>
</evidence>
<keyword evidence="3" id="KW-0560">Oxidoreductase</keyword>
<dbReference type="InterPro" id="IPR029479">
    <property type="entry name" value="Nitroreductase"/>
</dbReference>
<evidence type="ECO:0000256" key="1">
    <source>
        <dbReference type="ARBA" id="ARBA00022630"/>
    </source>
</evidence>
<dbReference type="Gene3D" id="3.40.109.10">
    <property type="entry name" value="NADH Oxidase"/>
    <property type="match status" value="1"/>
</dbReference>
<protein>
    <recommendedName>
        <fullName evidence="4">Nitroreductase domain-containing protein</fullName>
    </recommendedName>
</protein>
<comment type="caution">
    <text evidence="5">The sequence shown here is derived from an EMBL/GenBank/DDBJ whole genome shotgun (WGS) entry which is preliminary data.</text>
</comment>
<evidence type="ECO:0000256" key="3">
    <source>
        <dbReference type="ARBA" id="ARBA00023002"/>
    </source>
</evidence>
<dbReference type="SUPFAM" id="SSF55469">
    <property type="entry name" value="FMN-dependent nitroreductase-like"/>
    <property type="match status" value="1"/>
</dbReference>
<keyword evidence="2" id="KW-0288">FMN</keyword>
<organism evidence="5">
    <name type="scientific">marine sediment metagenome</name>
    <dbReference type="NCBI Taxonomy" id="412755"/>
    <lineage>
        <taxon>unclassified sequences</taxon>
        <taxon>metagenomes</taxon>
        <taxon>ecological metagenomes</taxon>
    </lineage>
</organism>
<dbReference type="EMBL" id="BART01031020">
    <property type="protein sequence ID" value="GAH09845.1"/>
    <property type="molecule type" value="Genomic_DNA"/>
</dbReference>
<evidence type="ECO:0000313" key="5">
    <source>
        <dbReference type="EMBL" id="GAH09845.1"/>
    </source>
</evidence>
<dbReference type="Pfam" id="PF00881">
    <property type="entry name" value="Nitroreductase"/>
    <property type="match status" value="2"/>
</dbReference>
<sequence length="170" mass="18979">MNVIEVIRTKRAVRQFQDKALSENTTRTILNAGRRAQSIKNTQPWQFIAVQDRSTLRSLSECGTFAGHLSGAALGVAILTPDPAEHFSILFDAGQAAAYMQLAAWDLDIGSCLATIYEQEQARNLLGFPQEMHLHIAISFGYPVDQAYLTTPPQKGGRHSIERIVHWETW</sequence>
<dbReference type="PANTHER" id="PTHR23026">
    <property type="entry name" value="NADPH NITROREDUCTASE"/>
    <property type="match status" value="1"/>
</dbReference>
<dbReference type="GO" id="GO:0016491">
    <property type="term" value="F:oxidoreductase activity"/>
    <property type="evidence" value="ECO:0007669"/>
    <property type="project" value="UniProtKB-KW"/>
</dbReference>
<feature type="domain" description="Nitroreductase" evidence="4">
    <location>
        <begin position="7"/>
        <end position="59"/>
    </location>
</feature>
<evidence type="ECO:0000259" key="4">
    <source>
        <dbReference type="Pfam" id="PF00881"/>
    </source>
</evidence>
<name>X1DNL0_9ZZZZ</name>
<gene>
    <name evidence="5" type="ORF">S01H4_53990</name>
</gene>